<dbReference type="Gene3D" id="1.20.58.1480">
    <property type="match status" value="1"/>
</dbReference>
<dbReference type="InterPro" id="IPR003111">
    <property type="entry name" value="Lon_prtase_N"/>
</dbReference>
<evidence type="ECO:0000256" key="4">
    <source>
        <dbReference type="ARBA" id="ARBA00014394"/>
    </source>
</evidence>
<organism evidence="15 16">
    <name type="scientific">Strongylocentrotus purpuratus</name>
    <name type="common">Purple sea urchin</name>
    <dbReference type="NCBI Taxonomy" id="7668"/>
    <lineage>
        <taxon>Eukaryota</taxon>
        <taxon>Metazoa</taxon>
        <taxon>Echinodermata</taxon>
        <taxon>Eleutherozoa</taxon>
        <taxon>Echinozoa</taxon>
        <taxon>Echinoidea</taxon>
        <taxon>Euechinoidea</taxon>
        <taxon>Echinacea</taxon>
        <taxon>Camarodonta</taxon>
        <taxon>Echinidea</taxon>
        <taxon>Strongylocentrotidae</taxon>
        <taxon>Strongylocentrotus</taxon>
    </lineage>
</organism>
<evidence type="ECO:0000256" key="8">
    <source>
        <dbReference type="ARBA" id="ARBA00023242"/>
    </source>
</evidence>
<keyword evidence="7" id="KW-0862">Zinc</keyword>
<dbReference type="RefSeq" id="XP_030828502.1">
    <property type="nucleotide sequence ID" value="XM_030972642.1"/>
</dbReference>
<dbReference type="GO" id="GO:0005634">
    <property type="term" value="C:nucleus"/>
    <property type="evidence" value="ECO:0007669"/>
    <property type="project" value="UniProtKB-SubCell"/>
</dbReference>
<dbReference type="FunFam" id="2.170.150.20:FF:000005">
    <property type="entry name" value="Blast:Protein cereblon homolog"/>
    <property type="match status" value="1"/>
</dbReference>
<dbReference type="EnsemblMetazoa" id="XM_030999869">
    <property type="protein sequence ID" value="XP_030855729"/>
    <property type="gene ID" value="LOC578218"/>
</dbReference>
<dbReference type="Proteomes" id="UP000007110">
    <property type="component" value="Unassembled WGS sequence"/>
</dbReference>
<dbReference type="InParanoid" id="A0A7M7SSS6"/>
<dbReference type="Gene3D" id="2.170.150.20">
    <property type="entry name" value="Peptide methionine sulfoxide reductase"/>
    <property type="match status" value="1"/>
</dbReference>
<keyword evidence="5" id="KW-0479">Metal-binding</keyword>
<dbReference type="Pfam" id="PF02190">
    <property type="entry name" value="LON_substr_bdg"/>
    <property type="match status" value="1"/>
</dbReference>
<reference evidence="16" key="1">
    <citation type="submission" date="2015-02" db="EMBL/GenBank/DDBJ databases">
        <title>Genome sequencing for Strongylocentrotus purpuratus.</title>
        <authorList>
            <person name="Murali S."/>
            <person name="Liu Y."/>
            <person name="Vee V."/>
            <person name="English A."/>
            <person name="Wang M."/>
            <person name="Skinner E."/>
            <person name="Han Y."/>
            <person name="Muzny D.M."/>
            <person name="Worley K.C."/>
            <person name="Gibbs R.A."/>
        </authorList>
    </citation>
    <scope>NUCLEOTIDE SEQUENCE</scope>
</reference>
<dbReference type="PROSITE" id="PS51787">
    <property type="entry name" value="LON_N"/>
    <property type="match status" value="1"/>
</dbReference>
<dbReference type="Gene3D" id="2.30.130.40">
    <property type="entry name" value="LON domain-like"/>
    <property type="match status" value="1"/>
</dbReference>
<keyword evidence="16" id="KW-1185">Reference proteome</keyword>
<evidence type="ECO:0000256" key="12">
    <source>
        <dbReference type="SAM" id="MobiDB-lite"/>
    </source>
</evidence>
<evidence type="ECO:0000256" key="6">
    <source>
        <dbReference type="ARBA" id="ARBA00022786"/>
    </source>
</evidence>
<dbReference type="GeneID" id="578218"/>
<dbReference type="GeneID" id="755682"/>
<evidence type="ECO:0000256" key="7">
    <source>
        <dbReference type="ARBA" id="ARBA00022833"/>
    </source>
</evidence>
<keyword evidence="8" id="KW-0539">Nucleus</keyword>
<dbReference type="PROSITE" id="PS51788">
    <property type="entry name" value="CULT"/>
    <property type="match status" value="1"/>
</dbReference>
<feature type="domain" description="Lon N-terminal" evidence="13">
    <location>
        <begin position="100"/>
        <end position="344"/>
    </location>
</feature>
<dbReference type="CDD" id="cd15777">
    <property type="entry name" value="CRBN_C_like"/>
    <property type="match status" value="1"/>
</dbReference>
<dbReference type="InterPro" id="IPR034750">
    <property type="entry name" value="CULT"/>
</dbReference>
<evidence type="ECO:0000256" key="3">
    <source>
        <dbReference type="ARBA" id="ARBA00005293"/>
    </source>
</evidence>
<comment type="subcellular location">
    <subcellularLocation>
        <location evidence="1">Nucleus</location>
    </subcellularLocation>
</comment>
<dbReference type="InterPro" id="IPR004910">
    <property type="entry name" value="Yippee/Mis18/Cereblon"/>
</dbReference>
<dbReference type="UniPathway" id="UPA00143"/>
<accession>A0A7M7SSS6</accession>
<dbReference type="InterPro" id="IPR046336">
    <property type="entry name" value="Lon_prtase_N_sf"/>
</dbReference>
<dbReference type="KEGG" id="spu:755682"/>
<dbReference type="OMA" id="AYQMYDS"/>
<keyword evidence="6" id="KW-0833">Ubl conjugation pathway</keyword>
<dbReference type="InterPro" id="IPR015947">
    <property type="entry name" value="PUA-like_sf"/>
</dbReference>
<proteinExistence type="inferred from homology"/>
<dbReference type="GO" id="GO:0046872">
    <property type="term" value="F:metal ion binding"/>
    <property type="evidence" value="ECO:0007669"/>
    <property type="project" value="UniProtKB-KW"/>
</dbReference>
<dbReference type="GO" id="GO:0016567">
    <property type="term" value="P:protein ubiquitination"/>
    <property type="evidence" value="ECO:0007669"/>
    <property type="project" value="UniProtKB-UniPathway"/>
</dbReference>
<comment type="function">
    <text evidence="10">Substrate recognition component of a DCX (DDB1-CUL4-X-box) E3 protein ligase complex that mediates the ubiquitination and subsequent proteasomal degradation of target proteins. Has an essential role in mediating growth by negatively regulating insulin signaling. It also has a role in maintaining presynaptic function in the neuromuscular junction synapses of third-instar larvae.</text>
</comment>
<comment type="similarity">
    <text evidence="3">Belongs to the CRBN family.</text>
</comment>
<dbReference type="FunCoup" id="A0A7M7SSS6">
    <property type="interactions" value="1590"/>
</dbReference>
<evidence type="ECO:0000313" key="15">
    <source>
        <dbReference type="EnsemblMetazoa" id="XP_030828502"/>
    </source>
</evidence>
<comment type="subunit">
    <text evidence="11">Likely a component of a DCX (DDB1-CUL4-X-box) protein ligase complex. May interact with pic/DDB1.</text>
</comment>
<dbReference type="KEGG" id="spu:578218"/>
<dbReference type="SUPFAM" id="SSF88697">
    <property type="entry name" value="PUA domain-like"/>
    <property type="match status" value="1"/>
</dbReference>
<dbReference type="AlphaFoldDB" id="A0A7M7SSS6"/>
<dbReference type="RefSeq" id="XP_030855729.1">
    <property type="nucleotide sequence ID" value="XM_030999869.1"/>
</dbReference>
<protein>
    <recommendedName>
        <fullName evidence="4">Protein cereblon</fullName>
    </recommendedName>
    <alternativeName>
        <fullName evidence="9">Protein ohgata</fullName>
    </alternativeName>
</protein>
<evidence type="ECO:0000256" key="1">
    <source>
        <dbReference type="ARBA" id="ARBA00004123"/>
    </source>
</evidence>
<dbReference type="OrthoDB" id="267517at2759"/>
<comment type="pathway">
    <text evidence="2">Protein modification; protein ubiquitination.</text>
</comment>
<evidence type="ECO:0000256" key="2">
    <source>
        <dbReference type="ARBA" id="ARBA00004906"/>
    </source>
</evidence>
<sequence length="462" mass="53035">MADEEEDDLLVHEELEHPDDDADEDSVEEDDEDDDENNEIGIFERLRLQIRGRIDQDKVSKRPEKITYDPSLPTTHAYLGSDLEEYSGRTVLDDECSISLPLVQLPGVVLVPGETIPLHLFNPRLISMMKHILQNNRTFGMLYDSRDRASIQDSSIPDVGTTAEIFSAKEEDDGGIETMRLKAMGRQRFKVMETRRQADGILIGQVMMLPERRLPDVLCTARRGSLSRRRMIPHHISPSAKDGGMQWLKERRKRHLSEADLTWWPPWVYEMYDADALMVKIKNELSGWYENSLQLKHMPASPSDFSFWVASNMPLDDLQRIGLLKIDSPVQRLRKELELLQKCTVLCCRECSTQIANKSDVFCMSLDGPMAAYVNPGGYVHETLTVYRAQNLNLIGRPSKENSWFPGYAWTILQCRTCTSHMGWKFTATERKLKPEKFWGLTRSALQTGLQTDEEMHSFPPE</sequence>
<evidence type="ECO:0000256" key="9">
    <source>
        <dbReference type="ARBA" id="ARBA00030079"/>
    </source>
</evidence>
<name>A0A7M7SSS6_STRPU</name>
<feature type="domain" description="CULT" evidence="14">
    <location>
        <begin position="343"/>
        <end position="450"/>
    </location>
</feature>
<dbReference type="SMART" id="SM00464">
    <property type="entry name" value="LON"/>
    <property type="match status" value="1"/>
</dbReference>
<dbReference type="Pfam" id="PF03226">
    <property type="entry name" value="Yippee-Mis18"/>
    <property type="match status" value="1"/>
</dbReference>
<evidence type="ECO:0000256" key="5">
    <source>
        <dbReference type="ARBA" id="ARBA00022723"/>
    </source>
</evidence>
<dbReference type="PANTHER" id="PTHR46732:SF8">
    <property type="entry name" value="ATP-DEPENDENT PROTEASE LA (LON) DOMAIN PROTEIN"/>
    <property type="match status" value="1"/>
</dbReference>
<evidence type="ECO:0000259" key="14">
    <source>
        <dbReference type="PROSITE" id="PS51788"/>
    </source>
</evidence>
<evidence type="ECO:0000313" key="16">
    <source>
        <dbReference type="Proteomes" id="UP000007110"/>
    </source>
</evidence>
<feature type="compositionally biased region" description="Acidic residues" evidence="12">
    <location>
        <begin position="16"/>
        <end position="38"/>
    </location>
</feature>
<dbReference type="FunFam" id="1.20.58.1480:FF:000004">
    <property type="entry name" value="Cereblon, isoform CRA_c"/>
    <property type="match status" value="1"/>
</dbReference>
<dbReference type="EnsemblMetazoa" id="XM_030972642">
    <property type="protein sequence ID" value="XP_030828502"/>
    <property type="gene ID" value="LOC755682"/>
</dbReference>
<dbReference type="PANTHER" id="PTHR46732">
    <property type="entry name" value="ATP-DEPENDENT PROTEASE LA (LON) DOMAIN PROTEIN"/>
    <property type="match status" value="1"/>
</dbReference>
<feature type="region of interest" description="Disordered" evidence="12">
    <location>
        <begin position="1"/>
        <end position="40"/>
    </location>
</feature>
<evidence type="ECO:0000259" key="13">
    <source>
        <dbReference type="PROSITE" id="PS51787"/>
    </source>
</evidence>
<reference evidence="15" key="2">
    <citation type="submission" date="2021-01" db="UniProtKB">
        <authorList>
            <consortium name="EnsemblMetazoa"/>
        </authorList>
    </citation>
    <scope>IDENTIFICATION</scope>
</reference>
<evidence type="ECO:0000256" key="10">
    <source>
        <dbReference type="ARBA" id="ARBA00046075"/>
    </source>
</evidence>
<evidence type="ECO:0000256" key="11">
    <source>
        <dbReference type="ARBA" id="ARBA00046796"/>
    </source>
</evidence>